<dbReference type="STRING" id="1246995.AFR_08940"/>
<proteinExistence type="predicted"/>
<dbReference type="eggNOG" id="COG3339">
    <property type="taxonomic scope" value="Bacteria"/>
</dbReference>
<dbReference type="Proteomes" id="UP000017746">
    <property type="component" value="Chromosome"/>
</dbReference>
<evidence type="ECO:0000256" key="5">
    <source>
        <dbReference type="SAM" id="Phobius"/>
    </source>
</evidence>
<protein>
    <recommendedName>
        <fullName evidence="6">DUF1232 domain-containing protein</fullName>
    </recommendedName>
</protein>
<dbReference type="AlphaFoldDB" id="U5VTH2"/>
<sequence>MAATGAARRAGAWAGGAVAEGRVGMAWWWQALISVGVALLLAWVALVIALLVVKPDAGRLKEALRLLPDLLRLLRRLAADRALPRGVRVRLGLLLAYLAMPFDLIPDFVPVLGYADDAIIVIAVLRSTVRRAGIEAVRGHWPGTEEGFAALSRLAGLGR</sequence>
<evidence type="ECO:0000256" key="1">
    <source>
        <dbReference type="ARBA" id="ARBA00004127"/>
    </source>
</evidence>
<dbReference type="Pfam" id="PF06803">
    <property type="entry name" value="DUF1232"/>
    <property type="match status" value="1"/>
</dbReference>
<comment type="subcellular location">
    <subcellularLocation>
        <location evidence="1">Endomembrane system</location>
        <topology evidence="1">Multi-pass membrane protein</topology>
    </subcellularLocation>
</comment>
<accession>U5VTH2</accession>
<evidence type="ECO:0000313" key="8">
    <source>
        <dbReference type="Proteomes" id="UP000017746"/>
    </source>
</evidence>
<keyword evidence="2 5" id="KW-0812">Transmembrane</keyword>
<dbReference type="PATRIC" id="fig|1246995.3.peg.1819"/>
<evidence type="ECO:0000313" key="7">
    <source>
        <dbReference type="EMBL" id="AGZ40077.1"/>
    </source>
</evidence>
<keyword evidence="4 5" id="KW-0472">Membrane</keyword>
<dbReference type="EMBL" id="CP006272">
    <property type="protein sequence ID" value="AGZ40077.1"/>
    <property type="molecule type" value="Genomic_DNA"/>
</dbReference>
<dbReference type="KEGG" id="afs:AFR_08940"/>
<evidence type="ECO:0000256" key="2">
    <source>
        <dbReference type="ARBA" id="ARBA00022692"/>
    </source>
</evidence>
<evidence type="ECO:0000259" key="6">
    <source>
        <dbReference type="Pfam" id="PF06803"/>
    </source>
</evidence>
<evidence type="ECO:0000256" key="4">
    <source>
        <dbReference type="ARBA" id="ARBA00023136"/>
    </source>
</evidence>
<organism evidence="7 8">
    <name type="scientific">Actinoplanes friuliensis DSM 7358</name>
    <dbReference type="NCBI Taxonomy" id="1246995"/>
    <lineage>
        <taxon>Bacteria</taxon>
        <taxon>Bacillati</taxon>
        <taxon>Actinomycetota</taxon>
        <taxon>Actinomycetes</taxon>
        <taxon>Micromonosporales</taxon>
        <taxon>Micromonosporaceae</taxon>
        <taxon>Actinoplanes</taxon>
    </lineage>
</organism>
<reference evidence="7 8" key="1">
    <citation type="journal article" date="2014" name="J. Biotechnol.">
        <title>Complete genome sequence of the actinobacterium Actinoplanes friuliensis HAG 010964, producer of the lipopeptide antibiotic friulimycin.</title>
        <authorList>
            <person name="Ruckert C."/>
            <person name="Szczepanowski R."/>
            <person name="Albersmeier A."/>
            <person name="Goesmann A."/>
            <person name="Fischer N."/>
            <person name="Steinkamper A."/>
            <person name="Puhler A."/>
            <person name="Biener R."/>
            <person name="Schwartz D."/>
            <person name="Kalinowski J."/>
        </authorList>
    </citation>
    <scope>NUCLEOTIDE SEQUENCE [LARGE SCALE GENOMIC DNA]</scope>
    <source>
        <strain evidence="7 8">DSM 7358</strain>
    </source>
</reference>
<dbReference type="GO" id="GO:0012505">
    <property type="term" value="C:endomembrane system"/>
    <property type="evidence" value="ECO:0007669"/>
    <property type="project" value="UniProtKB-SubCell"/>
</dbReference>
<evidence type="ECO:0000256" key="3">
    <source>
        <dbReference type="ARBA" id="ARBA00022989"/>
    </source>
</evidence>
<dbReference type="InterPro" id="IPR010652">
    <property type="entry name" value="DUF1232"/>
</dbReference>
<keyword evidence="8" id="KW-1185">Reference proteome</keyword>
<dbReference type="HOGENOM" id="CLU_130372_0_0_11"/>
<keyword evidence="3 5" id="KW-1133">Transmembrane helix</keyword>
<gene>
    <name evidence="7" type="ORF">AFR_08940</name>
</gene>
<feature type="transmembrane region" description="Helical" evidence="5">
    <location>
        <begin position="27"/>
        <end position="53"/>
    </location>
</feature>
<feature type="domain" description="DUF1232" evidence="6">
    <location>
        <begin position="88"/>
        <end position="122"/>
    </location>
</feature>
<name>U5VTH2_9ACTN</name>